<keyword evidence="1" id="KW-0175">Coiled coil</keyword>
<dbReference type="PANTHER" id="PTHR28527:SF1">
    <property type="entry name" value="SWI5-DEPENDENT RECOMBINATION DNA REPAIR PROTEIN 1"/>
    <property type="match status" value="1"/>
</dbReference>
<dbReference type="Proteomes" id="UP000756921">
    <property type="component" value="Unassembled WGS sequence"/>
</dbReference>
<organism evidence="3 4">
    <name type="scientific">Paraphaeosphaeria minitans</name>
    <dbReference type="NCBI Taxonomy" id="565426"/>
    <lineage>
        <taxon>Eukaryota</taxon>
        <taxon>Fungi</taxon>
        <taxon>Dikarya</taxon>
        <taxon>Ascomycota</taxon>
        <taxon>Pezizomycotina</taxon>
        <taxon>Dothideomycetes</taxon>
        <taxon>Pleosporomycetidae</taxon>
        <taxon>Pleosporales</taxon>
        <taxon>Massarineae</taxon>
        <taxon>Didymosphaeriaceae</taxon>
        <taxon>Paraphaeosphaeria</taxon>
    </lineage>
</organism>
<proteinExistence type="predicted"/>
<dbReference type="OrthoDB" id="27934at2759"/>
<evidence type="ECO:0000313" key="3">
    <source>
        <dbReference type="EMBL" id="KAF9731120.1"/>
    </source>
</evidence>
<evidence type="ECO:0000256" key="1">
    <source>
        <dbReference type="SAM" id="Coils"/>
    </source>
</evidence>
<keyword evidence="4" id="KW-1185">Reference proteome</keyword>
<dbReference type="PANTHER" id="PTHR28527">
    <property type="entry name" value="MATING-TYPE SWITCHING PROTEIN SWI2-RELATED"/>
    <property type="match status" value="1"/>
</dbReference>
<reference evidence="3" key="1">
    <citation type="journal article" date="2020" name="Mol. Plant Microbe Interact.">
        <title>Genome Sequence of the Biocontrol Agent Coniothyrium minitans strain Conio (IMI 134523).</title>
        <authorList>
            <person name="Patel D."/>
            <person name="Shittu T.A."/>
            <person name="Baroncelli R."/>
            <person name="Muthumeenakshi S."/>
            <person name="Osborne T.H."/>
            <person name="Janganan T.K."/>
            <person name="Sreenivasaprasad S."/>
        </authorList>
    </citation>
    <scope>NUCLEOTIDE SEQUENCE</scope>
    <source>
        <strain evidence="3">Conio</strain>
    </source>
</reference>
<comment type="caution">
    <text evidence="3">The sequence shown here is derived from an EMBL/GenBank/DDBJ whole genome shotgun (WGS) entry which is preliminary data.</text>
</comment>
<feature type="coiled-coil region" evidence="1">
    <location>
        <begin position="181"/>
        <end position="208"/>
    </location>
</feature>
<feature type="region of interest" description="Disordered" evidence="2">
    <location>
        <begin position="1"/>
        <end position="107"/>
    </location>
</feature>
<protein>
    <submittedName>
        <fullName evidence="3">DNA repair protein Dds20/Mei5</fullName>
    </submittedName>
</protein>
<dbReference type="EMBL" id="WJXW01000013">
    <property type="protein sequence ID" value="KAF9731120.1"/>
    <property type="molecule type" value="Genomic_DNA"/>
</dbReference>
<feature type="compositionally biased region" description="Basic residues" evidence="2">
    <location>
        <begin position="1"/>
        <end position="10"/>
    </location>
</feature>
<feature type="compositionally biased region" description="Low complexity" evidence="2">
    <location>
        <begin position="29"/>
        <end position="50"/>
    </location>
</feature>
<dbReference type="AlphaFoldDB" id="A0A9P6GB33"/>
<dbReference type="Gene3D" id="6.10.140.1020">
    <property type="match status" value="1"/>
</dbReference>
<evidence type="ECO:0000313" key="4">
    <source>
        <dbReference type="Proteomes" id="UP000756921"/>
    </source>
</evidence>
<accession>A0A9P6GB33</accession>
<gene>
    <name evidence="3" type="ORF">PMIN01_11079</name>
</gene>
<evidence type="ECO:0000256" key="2">
    <source>
        <dbReference type="SAM" id="MobiDB-lite"/>
    </source>
</evidence>
<name>A0A9P6GB33_9PLEO</name>
<dbReference type="GO" id="GO:0006310">
    <property type="term" value="P:DNA recombination"/>
    <property type="evidence" value="ECO:0007669"/>
    <property type="project" value="TreeGrafter"/>
</dbReference>
<sequence>MSTPQAKRRRLNDATKTLHKPFKSPFRTPLKPSLGSGPPSSDPPDIGIPSVSTASNSGIIQERPVSFRPSLDHSTTDAAKPLLPRPSIPTPTRIPRSQKKVAPSRPSLTREIVDLRNDVQILSQAHALATSSNDSDLLILVERWRTASRAAAEELFATTRDRVNRMGGVGAWKDREREHKEWKVKAERDEMEAERERLEEAREKGQVSEDVYEQYAYGEIGTEHEEIESFKAADDDSFTMDMMLKTLNIDLNLIGYNKEEQRWDG</sequence>